<comment type="caution">
    <text evidence="2">The sequence shown here is derived from an EMBL/GenBank/DDBJ whole genome shotgun (WGS) entry which is preliminary data.</text>
</comment>
<dbReference type="InterPro" id="IPR039556">
    <property type="entry name" value="ICL/PEPM"/>
</dbReference>
<dbReference type="SUPFAM" id="SSF51621">
    <property type="entry name" value="Phosphoenolpyruvate/pyruvate domain"/>
    <property type="match status" value="1"/>
</dbReference>
<dbReference type="Pfam" id="PF13714">
    <property type="entry name" value="PEP_mutase"/>
    <property type="match status" value="1"/>
</dbReference>
<dbReference type="Proteomes" id="UP000183805">
    <property type="component" value="Unassembled WGS sequence"/>
</dbReference>
<dbReference type="RefSeq" id="WP_074989745.1">
    <property type="nucleotide sequence ID" value="NZ_FPAZ01000022.1"/>
</dbReference>
<dbReference type="PANTHER" id="PTHR42905:SF16">
    <property type="entry name" value="CARBOXYPHOSPHONOENOLPYRUVATE PHOSPHONOMUTASE-LIKE PROTEIN (AFU_ORTHOLOGUE AFUA_5G07230)"/>
    <property type="match status" value="1"/>
</dbReference>
<evidence type="ECO:0000256" key="1">
    <source>
        <dbReference type="ARBA" id="ARBA00022723"/>
    </source>
</evidence>
<organism evidence="2 3">
    <name type="scientific">Pseudoalteromonas lipolytica</name>
    <dbReference type="NCBI Taxonomy" id="570156"/>
    <lineage>
        <taxon>Bacteria</taxon>
        <taxon>Pseudomonadati</taxon>
        <taxon>Pseudomonadota</taxon>
        <taxon>Gammaproteobacteria</taxon>
        <taxon>Alteromonadales</taxon>
        <taxon>Pseudoalteromonadaceae</taxon>
        <taxon>Pseudoalteromonas</taxon>
    </lineage>
</organism>
<keyword evidence="1" id="KW-0479">Metal-binding</keyword>
<evidence type="ECO:0000313" key="3">
    <source>
        <dbReference type="Proteomes" id="UP000183805"/>
    </source>
</evidence>
<dbReference type="PANTHER" id="PTHR42905">
    <property type="entry name" value="PHOSPHOENOLPYRUVATE CARBOXYLASE"/>
    <property type="match status" value="1"/>
</dbReference>
<sequence length="259" mass="28475">MDKYHIFHQLHKQQTGFVLPNAWDLSSAQFIQASGAKALATTSWGIAASYGLQDGEKIPFSYLLSLVKTLINHLTIPLSVDIESGYSNDAHVISQHVLSLAKLGVVGINIEDSDKVTSQLRSLDQQCTIIEKIKQTLDENGFEKLFINARTDTYLIEKDPYELTLARAKAYENAGADGVFVPGLCKIEQIKMLVNALNIPINVMAMADFNCPKIAFAGGVKRFSLGNSLYDLVGETLKKHLTQLGNNEPPAIKLILNTI</sequence>
<reference evidence="2 3" key="1">
    <citation type="submission" date="2016-10" db="EMBL/GenBank/DDBJ databases">
        <authorList>
            <person name="Varghese N."/>
            <person name="Submissions S."/>
        </authorList>
    </citation>
    <scope>NUCLEOTIDE SEQUENCE [LARGE SCALE GENOMIC DNA]</scope>
    <source>
        <strain evidence="2 3">CGMCC 1.8499</strain>
    </source>
</reference>
<gene>
    <name evidence="2" type="ORF">SAMN04487854_12217</name>
</gene>
<dbReference type="Gene3D" id="3.20.20.60">
    <property type="entry name" value="Phosphoenolpyruvate-binding domains"/>
    <property type="match status" value="1"/>
</dbReference>
<accession>A0ABY1GV07</accession>
<protein>
    <submittedName>
        <fullName evidence="2">2-Methylisocitrate lyase, PEP mutase family</fullName>
    </submittedName>
</protein>
<dbReference type="GO" id="GO:0016829">
    <property type="term" value="F:lyase activity"/>
    <property type="evidence" value="ECO:0007669"/>
    <property type="project" value="UniProtKB-KW"/>
</dbReference>
<evidence type="ECO:0000313" key="2">
    <source>
        <dbReference type="EMBL" id="SFT98761.1"/>
    </source>
</evidence>
<dbReference type="EMBL" id="FPAZ01000022">
    <property type="protein sequence ID" value="SFT98761.1"/>
    <property type="molecule type" value="Genomic_DNA"/>
</dbReference>
<dbReference type="InterPro" id="IPR015813">
    <property type="entry name" value="Pyrv/PenolPyrv_kinase-like_dom"/>
</dbReference>
<keyword evidence="2" id="KW-0456">Lyase</keyword>
<dbReference type="CDD" id="cd00377">
    <property type="entry name" value="ICL_PEPM"/>
    <property type="match status" value="1"/>
</dbReference>
<name>A0ABY1GV07_9GAMM</name>
<keyword evidence="3" id="KW-1185">Reference proteome</keyword>
<dbReference type="InterPro" id="IPR040442">
    <property type="entry name" value="Pyrv_kinase-like_dom_sf"/>
</dbReference>
<proteinExistence type="predicted"/>